<dbReference type="PROSITE" id="PS51186">
    <property type="entry name" value="GNAT"/>
    <property type="match status" value="1"/>
</dbReference>
<dbReference type="AlphaFoldDB" id="A0ABD6D9G7"/>
<dbReference type="CDD" id="cd04301">
    <property type="entry name" value="NAT_SF"/>
    <property type="match status" value="1"/>
</dbReference>
<proteinExistence type="predicted"/>
<reference evidence="2 3" key="1">
    <citation type="journal article" date="2019" name="Int. J. Syst. Evol. Microbiol.">
        <title>The Global Catalogue of Microorganisms (GCM) 10K type strain sequencing project: providing services to taxonomists for standard genome sequencing and annotation.</title>
        <authorList>
            <consortium name="The Broad Institute Genomics Platform"/>
            <consortium name="The Broad Institute Genome Sequencing Center for Infectious Disease"/>
            <person name="Wu L."/>
            <person name="Ma J."/>
        </authorList>
    </citation>
    <scope>NUCLEOTIDE SEQUENCE [LARGE SCALE GENOMIC DNA]</scope>
    <source>
        <strain evidence="2 3">CGMCC 1.10593</strain>
    </source>
</reference>
<dbReference type="Proteomes" id="UP001597052">
    <property type="component" value="Unassembled WGS sequence"/>
</dbReference>
<dbReference type="InterPro" id="IPR000182">
    <property type="entry name" value="GNAT_dom"/>
</dbReference>
<dbReference type="Pfam" id="PF13527">
    <property type="entry name" value="Acetyltransf_9"/>
    <property type="match status" value="1"/>
</dbReference>
<evidence type="ECO:0000259" key="1">
    <source>
        <dbReference type="PROSITE" id="PS51186"/>
    </source>
</evidence>
<dbReference type="InterPro" id="IPR016181">
    <property type="entry name" value="Acyl_CoA_acyltransferase"/>
</dbReference>
<name>A0ABD6D9G7_9EURY</name>
<keyword evidence="3" id="KW-1185">Reference proteome</keyword>
<keyword evidence="2" id="KW-0012">Acyltransferase</keyword>
<protein>
    <submittedName>
        <fullName evidence="2">GNAT family N-acetyltransferase</fullName>
        <ecNumber evidence="2">2.3.1.-</ecNumber>
    </submittedName>
</protein>
<dbReference type="EC" id="2.3.1.-" evidence="2"/>
<feature type="domain" description="N-acetyltransferase" evidence="1">
    <location>
        <begin position="15"/>
        <end position="164"/>
    </location>
</feature>
<dbReference type="SUPFAM" id="SSF55729">
    <property type="entry name" value="Acyl-CoA N-acyltransferases (Nat)"/>
    <property type="match status" value="1"/>
</dbReference>
<sequence length="380" mass="42635">MSTDSHSGAAAAGRYTIRAFEQADIEGFLRLDRLVWDRTRSPEWFRWKYVDNPVADHTPIIVAEHDGEIVGVRPFLAFELRLGGETVTAYQPADTMVHPDHRREGIFHRMTTHALSAYRDGEPALFFNFPNEYARPGYLDLGWRAVAPERTYYRVETPAAIPTGSEVPQVAFGALRLFLKGYYAARRELSKGSEGLTVQETEGVPLDRLARLHDRRRPPTIHANRTEEFLDWRLSSPVWERRSYVVEPTEGADEPIAALVARSRTTSSGFRLTQVVDVAPLCGGTRWQGALQRGLRAVVSSHPSTDLFAVSDGAIPHRVLTAVGFLPDDSLPLSRFRSYDSMLVTRPNGDPETEAAWQVGGRAIDDPDNWCVTFVERDTT</sequence>
<dbReference type="Gene3D" id="3.40.630.30">
    <property type="match status" value="1"/>
</dbReference>
<evidence type="ECO:0000313" key="2">
    <source>
        <dbReference type="EMBL" id="MFD1642936.1"/>
    </source>
</evidence>
<dbReference type="GO" id="GO:0016746">
    <property type="term" value="F:acyltransferase activity"/>
    <property type="evidence" value="ECO:0007669"/>
    <property type="project" value="UniProtKB-KW"/>
</dbReference>
<dbReference type="RefSeq" id="WP_256396535.1">
    <property type="nucleotide sequence ID" value="NZ_JANHDJ010000004.1"/>
</dbReference>
<organism evidence="2 3">
    <name type="scientific">Halohasta litorea</name>
    <dbReference type="NCBI Taxonomy" id="869891"/>
    <lineage>
        <taxon>Archaea</taxon>
        <taxon>Methanobacteriati</taxon>
        <taxon>Methanobacteriota</taxon>
        <taxon>Stenosarchaea group</taxon>
        <taxon>Halobacteria</taxon>
        <taxon>Halobacteriales</taxon>
        <taxon>Haloferacaceae</taxon>
        <taxon>Halohasta</taxon>
    </lineage>
</organism>
<gene>
    <name evidence="2" type="ORF">ACFSBW_13755</name>
</gene>
<accession>A0ABD6D9G7</accession>
<evidence type="ECO:0000313" key="3">
    <source>
        <dbReference type="Proteomes" id="UP001597052"/>
    </source>
</evidence>
<keyword evidence="2" id="KW-0808">Transferase</keyword>
<comment type="caution">
    <text evidence="2">The sequence shown here is derived from an EMBL/GenBank/DDBJ whole genome shotgun (WGS) entry which is preliminary data.</text>
</comment>
<dbReference type="EMBL" id="JBHUDM010000004">
    <property type="protein sequence ID" value="MFD1642936.1"/>
    <property type="molecule type" value="Genomic_DNA"/>
</dbReference>